<evidence type="ECO:0000313" key="3">
    <source>
        <dbReference type="Proteomes" id="UP001596044"/>
    </source>
</evidence>
<organism evidence="2 3">
    <name type="scientific">Paenibacillus aestuarii</name>
    <dbReference type="NCBI Taxonomy" id="516965"/>
    <lineage>
        <taxon>Bacteria</taxon>
        <taxon>Bacillati</taxon>
        <taxon>Bacillota</taxon>
        <taxon>Bacilli</taxon>
        <taxon>Bacillales</taxon>
        <taxon>Paenibacillaceae</taxon>
        <taxon>Paenibacillus</taxon>
    </lineage>
</organism>
<dbReference type="PANTHER" id="PTHR47183">
    <property type="entry name" value="GLUCOSE-1-PHOSPHATE CYTIDYLYLTRANSFERASE-RELATED"/>
    <property type="match status" value="1"/>
</dbReference>
<gene>
    <name evidence="2" type="primary">rfbF</name>
    <name evidence="2" type="ORF">ACFPOG_20255</name>
</gene>
<dbReference type="EMBL" id="JBHSMJ010000026">
    <property type="protein sequence ID" value="MFC5450590.1"/>
    <property type="molecule type" value="Genomic_DNA"/>
</dbReference>
<evidence type="ECO:0000259" key="1">
    <source>
        <dbReference type="Pfam" id="PF00483"/>
    </source>
</evidence>
<keyword evidence="3" id="KW-1185">Reference proteome</keyword>
<reference evidence="3" key="1">
    <citation type="journal article" date="2019" name="Int. J. Syst. Evol. Microbiol.">
        <title>The Global Catalogue of Microorganisms (GCM) 10K type strain sequencing project: providing services to taxonomists for standard genome sequencing and annotation.</title>
        <authorList>
            <consortium name="The Broad Institute Genomics Platform"/>
            <consortium name="The Broad Institute Genome Sequencing Center for Infectious Disease"/>
            <person name="Wu L."/>
            <person name="Ma J."/>
        </authorList>
    </citation>
    <scope>NUCLEOTIDE SEQUENCE [LARGE SCALE GENOMIC DNA]</scope>
    <source>
        <strain evidence="3">KACC 11904</strain>
    </source>
</reference>
<dbReference type="Pfam" id="PF00483">
    <property type="entry name" value="NTP_transferase"/>
    <property type="match status" value="1"/>
</dbReference>
<keyword evidence="2" id="KW-0808">Transferase</keyword>
<dbReference type="RefSeq" id="WP_333743057.1">
    <property type="nucleotide sequence ID" value="NZ_JAQFVF010000088.1"/>
</dbReference>
<dbReference type="NCBIfam" id="TIGR02623">
    <property type="entry name" value="G1P_cyt_trans"/>
    <property type="match status" value="1"/>
</dbReference>
<protein>
    <submittedName>
        <fullName evidence="2">Glucose-1-phosphate cytidylyltransferase</fullName>
        <ecNumber evidence="2">2.7.7.33</ecNumber>
    </submittedName>
</protein>
<dbReference type="InterPro" id="IPR046981">
    <property type="entry name" value="G1P_cyt_trans"/>
</dbReference>
<dbReference type="CDD" id="cd02524">
    <property type="entry name" value="G1P_cytidylyltransferase"/>
    <property type="match status" value="1"/>
</dbReference>
<dbReference type="PANTHER" id="PTHR47183:SF1">
    <property type="entry name" value="GLUCOSE-1-PHOSPHATE CYTIDYLYLTRANSFERASE"/>
    <property type="match status" value="1"/>
</dbReference>
<dbReference type="InterPro" id="IPR005835">
    <property type="entry name" value="NTP_transferase_dom"/>
</dbReference>
<comment type="caution">
    <text evidence="2">The sequence shown here is derived from an EMBL/GenBank/DDBJ whole genome shotgun (WGS) entry which is preliminary data.</text>
</comment>
<dbReference type="InterPro" id="IPR029044">
    <property type="entry name" value="Nucleotide-diphossugar_trans"/>
</dbReference>
<dbReference type="GO" id="GO:0047343">
    <property type="term" value="F:glucose-1-phosphate cytidylyltransferase activity"/>
    <property type="evidence" value="ECO:0007669"/>
    <property type="project" value="UniProtKB-EC"/>
</dbReference>
<proteinExistence type="predicted"/>
<keyword evidence="2" id="KW-0548">Nucleotidyltransferase</keyword>
<evidence type="ECO:0000313" key="2">
    <source>
        <dbReference type="EMBL" id="MFC5450590.1"/>
    </source>
</evidence>
<dbReference type="Gene3D" id="3.90.550.10">
    <property type="entry name" value="Spore Coat Polysaccharide Biosynthesis Protein SpsA, Chain A"/>
    <property type="match status" value="1"/>
</dbReference>
<dbReference type="Proteomes" id="UP001596044">
    <property type="component" value="Unassembled WGS sequence"/>
</dbReference>
<accession>A0ABW0KBD6</accession>
<name>A0ABW0KBD6_9BACL</name>
<dbReference type="EC" id="2.7.7.33" evidence="2"/>
<feature type="domain" description="Nucleotidyl transferase" evidence="1">
    <location>
        <begin position="5"/>
        <end position="197"/>
    </location>
</feature>
<dbReference type="InterPro" id="IPR013446">
    <property type="entry name" value="G1P_cyt_trans-like"/>
</dbReference>
<sequence>MSEETRIVPKPMIEIGGRPILWHIMKIYSYYGFNEFIVCLGYKGHVIKEYFANYELHASDVTFDFRKPSRQYLSPQVDQWSVTLADTGSDTMTGGRVKHIRKYIGDEPFLLTYGDGVINANILDIVSYHQSHGKLATVTAIQPFGRFGSLTIGEDNQVSRFNEKPMGDGGWVNGGFFVLQPKVLDYIDGDATAFEKEPLEQLAAANMTGEIQFQLGSFRLSDRVTNDLLMGGVGSTVIQESKVKNLLDSLRQSQEGLVDANQDPALTAANIAVIRQLFSQAETMIITAMDALKQEDKAVMSLLQKLKLKGLIINKRIVGLLKLCSPTILLFV</sequence>
<dbReference type="SUPFAM" id="SSF53448">
    <property type="entry name" value="Nucleotide-diphospho-sugar transferases"/>
    <property type="match status" value="1"/>
</dbReference>